<evidence type="ECO:0000313" key="1">
    <source>
        <dbReference type="EMBL" id="MCG4767145.1"/>
    </source>
</evidence>
<dbReference type="RefSeq" id="WP_238033671.1">
    <property type="nucleotide sequence ID" value="NZ_JAKNFS010000032.1"/>
</dbReference>
<comment type="caution">
    <text evidence="1">The sequence shown here is derived from an EMBL/GenBank/DDBJ whole genome shotgun (WGS) entry which is preliminary data.</text>
</comment>
<accession>A0AAE3F4U9</accession>
<dbReference type="Proteomes" id="UP001199915">
    <property type="component" value="Unassembled WGS sequence"/>
</dbReference>
<evidence type="ECO:0000313" key="2">
    <source>
        <dbReference type="Proteomes" id="UP001199915"/>
    </source>
</evidence>
<dbReference type="AlphaFoldDB" id="A0AAE3F4U9"/>
<sequence length="77" mass="8977">MTSIVTKILSEKYGKVYELYGMTLEKAQSHPKSLWREYLLSDGVLQEYEFWDYGGTRTEKRVSTLADAYYPGYVGQH</sequence>
<protein>
    <submittedName>
        <fullName evidence="1">Uncharacterized protein</fullName>
    </submittedName>
</protein>
<name>A0AAE3F4U9_9FIRM</name>
<gene>
    <name evidence="1" type="ORF">L0N21_16790</name>
</gene>
<proteinExistence type="predicted"/>
<dbReference type="EMBL" id="JAKNFS010000032">
    <property type="protein sequence ID" value="MCG4767145.1"/>
    <property type="molecule type" value="Genomic_DNA"/>
</dbReference>
<organism evidence="1 2">
    <name type="scientific">Fusicatenibacter saccharivorans</name>
    <dbReference type="NCBI Taxonomy" id="1150298"/>
    <lineage>
        <taxon>Bacteria</taxon>
        <taxon>Bacillati</taxon>
        <taxon>Bacillota</taxon>
        <taxon>Clostridia</taxon>
        <taxon>Lachnospirales</taxon>
        <taxon>Lachnospiraceae</taxon>
        <taxon>Fusicatenibacter</taxon>
    </lineage>
</organism>
<reference evidence="1" key="1">
    <citation type="submission" date="2022-01" db="EMBL/GenBank/DDBJ databases">
        <title>Collection of gut derived symbiotic bacterial strains cultured from healthy donors.</title>
        <authorList>
            <person name="Lin H."/>
            <person name="Kohout C."/>
            <person name="Waligurski E."/>
            <person name="Pamer E.G."/>
        </authorList>
    </citation>
    <scope>NUCLEOTIDE SEQUENCE</scope>
    <source>
        <strain evidence="1">DFI.5.49</strain>
    </source>
</reference>